<protein>
    <submittedName>
        <fullName evidence="2">Uncharacterized protein</fullName>
    </submittedName>
</protein>
<dbReference type="EMBL" id="JABSND010000302">
    <property type="protein sequence ID" value="KAI6292309.1"/>
    <property type="molecule type" value="Genomic_DNA"/>
</dbReference>
<dbReference type="InterPro" id="IPR019128">
    <property type="entry name" value="Dcc1"/>
</dbReference>
<evidence type="ECO:0000256" key="1">
    <source>
        <dbReference type="SAM" id="MobiDB-lite"/>
    </source>
</evidence>
<comment type="caution">
    <text evidence="2">The sequence shown here is derived from an EMBL/GenBank/DDBJ whole genome shotgun (WGS) entry which is preliminary data.</text>
</comment>
<keyword evidence="3" id="KW-1185">Reference proteome</keyword>
<accession>A0ABQ8N8Q7</accession>
<dbReference type="Pfam" id="PF09724">
    <property type="entry name" value="Dcc1"/>
    <property type="match status" value="1"/>
</dbReference>
<name>A0ABQ8N8Q7_PYRGI</name>
<gene>
    <name evidence="2" type="ORF">MCOR33_009961</name>
</gene>
<reference evidence="2" key="1">
    <citation type="submission" date="2021-01" db="EMBL/GenBank/DDBJ databases">
        <title>Deciphering the adaptive evolutionary patterns associated with biogeogrpahic diversity in the finger millet blast pathogen Magnaporthe oryzae in Eastern Africa.</title>
        <authorList>
            <person name="Onyema G."/>
            <person name="Shittu T.A."/>
            <person name="Dodsworth S."/>
            <person name="Devilliers S."/>
            <person name="Muthumeenakshi S."/>
            <person name="Sreenivasaprasad S."/>
        </authorList>
    </citation>
    <scope>NUCLEOTIDE SEQUENCE</scope>
    <source>
        <strain evidence="2">D15/s37</strain>
    </source>
</reference>
<evidence type="ECO:0000313" key="3">
    <source>
        <dbReference type="Proteomes" id="UP001059893"/>
    </source>
</evidence>
<feature type="compositionally biased region" description="Basic and acidic residues" evidence="1">
    <location>
        <begin position="102"/>
        <end position="111"/>
    </location>
</feature>
<feature type="region of interest" description="Disordered" evidence="1">
    <location>
        <begin position="89"/>
        <end position="111"/>
    </location>
</feature>
<sequence>MGSMVLGTNYLSFLQNLLRFWRARIHCPALLEADGKTYSLRQKNTSNALIILRPVDEIAQDSNATSGVCTETGMRAIASVHETVELLPENGPVPAAAKPKGKWHEKFGRTR</sequence>
<organism evidence="2 3">
    <name type="scientific">Pyricularia grisea</name>
    <name type="common">Crabgrass-specific blast fungus</name>
    <name type="synonym">Magnaporthe grisea</name>
    <dbReference type="NCBI Taxonomy" id="148305"/>
    <lineage>
        <taxon>Eukaryota</taxon>
        <taxon>Fungi</taxon>
        <taxon>Dikarya</taxon>
        <taxon>Ascomycota</taxon>
        <taxon>Pezizomycotina</taxon>
        <taxon>Sordariomycetes</taxon>
        <taxon>Sordariomycetidae</taxon>
        <taxon>Magnaporthales</taxon>
        <taxon>Pyriculariaceae</taxon>
        <taxon>Pyricularia</taxon>
    </lineage>
</organism>
<evidence type="ECO:0000313" key="2">
    <source>
        <dbReference type="EMBL" id="KAI6292309.1"/>
    </source>
</evidence>
<dbReference type="Proteomes" id="UP001059893">
    <property type="component" value="Unassembled WGS sequence"/>
</dbReference>
<proteinExistence type="predicted"/>